<evidence type="ECO:0000313" key="2">
    <source>
        <dbReference type="EMBL" id="ACU95849.1"/>
    </source>
</evidence>
<organism evidence="2 3">
    <name type="scientific">Saccharomonospora viridis (strain ATCC 15386 / DSM 43017 / JCM 3036 / CCUG 5913 / NBRC 12207 / NCIMB 9602 / P101)</name>
    <name type="common">Thermoactinomyces viridis</name>
    <dbReference type="NCBI Taxonomy" id="471857"/>
    <lineage>
        <taxon>Bacteria</taxon>
        <taxon>Bacillati</taxon>
        <taxon>Actinomycetota</taxon>
        <taxon>Actinomycetes</taxon>
        <taxon>Pseudonocardiales</taxon>
        <taxon>Pseudonocardiaceae</taxon>
        <taxon>Saccharomonospora</taxon>
    </lineage>
</organism>
<evidence type="ECO:0000259" key="1">
    <source>
        <dbReference type="PROSITE" id="PS01124"/>
    </source>
</evidence>
<dbReference type="EMBL" id="CP001683">
    <property type="protein sequence ID" value="ACU95849.1"/>
    <property type="molecule type" value="Genomic_DNA"/>
</dbReference>
<dbReference type="PROSITE" id="PS01124">
    <property type="entry name" value="HTH_ARAC_FAMILY_2"/>
    <property type="match status" value="1"/>
</dbReference>
<dbReference type="Pfam" id="PF12833">
    <property type="entry name" value="HTH_18"/>
    <property type="match status" value="1"/>
</dbReference>
<dbReference type="STRING" id="471857.Svir_07870"/>
<dbReference type="GO" id="GO:0003700">
    <property type="term" value="F:DNA-binding transcription factor activity"/>
    <property type="evidence" value="ECO:0007669"/>
    <property type="project" value="InterPro"/>
</dbReference>
<dbReference type="Proteomes" id="UP000000841">
    <property type="component" value="Chromosome"/>
</dbReference>
<protein>
    <recommendedName>
        <fullName evidence="1">HTH araC/xylS-type domain-containing protein</fullName>
    </recommendedName>
</protein>
<sequence>MPSELVTTHTSELLAQWVGAVLPVLLAPDARTEGFMEERRSEHLAHPAAVGHIGKAVAGATCASERAVAGGFFGAGGRASCTHLTRLFVRHAGTRPMRYLTEIRVTEFARPIEETDMSEACAVRSVGWGDPRVAAEWLRQRFGITTSQYRSART</sequence>
<dbReference type="KEGG" id="svi:Svir_07870"/>
<dbReference type="Gene3D" id="1.10.10.60">
    <property type="entry name" value="Homeodomain-like"/>
    <property type="match status" value="1"/>
</dbReference>
<accession>C7MWJ0</accession>
<reference evidence="2 3" key="1">
    <citation type="journal article" date="2009" name="Stand. Genomic Sci.">
        <title>Complete genome sequence of Saccharomonospora viridis type strain (P101).</title>
        <authorList>
            <person name="Pati A."/>
            <person name="Sikorski J."/>
            <person name="Nolan M."/>
            <person name="Lapidus A."/>
            <person name="Copeland A."/>
            <person name="Glavina Del Rio T."/>
            <person name="Lucas S."/>
            <person name="Chen F."/>
            <person name="Tice H."/>
            <person name="Pitluck S."/>
            <person name="Cheng J.F."/>
            <person name="Chertkov O."/>
            <person name="Brettin T."/>
            <person name="Han C."/>
            <person name="Detter J.C."/>
            <person name="Kuske C."/>
            <person name="Bruce D."/>
            <person name="Goodwin L."/>
            <person name="Chain P."/>
            <person name="D'haeseleer P."/>
            <person name="Chen A."/>
            <person name="Palaniappan K."/>
            <person name="Ivanova N."/>
            <person name="Mavromatis K."/>
            <person name="Mikhailova N."/>
            <person name="Rohde M."/>
            <person name="Tindall B.J."/>
            <person name="Goker M."/>
            <person name="Bristow J."/>
            <person name="Eisen J.A."/>
            <person name="Markowitz V."/>
            <person name="Hugenholtz P."/>
            <person name="Kyrpides N.C."/>
            <person name="Klenk H.P."/>
        </authorList>
    </citation>
    <scope>NUCLEOTIDE SEQUENCE [LARGE SCALE GENOMIC DNA]</scope>
    <source>
        <strain evidence="3">ATCC 15386 / DSM 43017 / JCM 3036 / NBRC 12207 / P101</strain>
    </source>
</reference>
<feature type="domain" description="HTH araC/xylS-type" evidence="1">
    <location>
        <begin position="80"/>
        <end position="152"/>
    </location>
</feature>
<dbReference type="GO" id="GO:0043565">
    <property type="term" value="F:sequence-specific DNA binding"/>
    <property type="evidence" value="ECO:0007669"/>
    <property type="project" value="InterPro"/>
</dbReference>
<dbReference type="eggNOG" id="COG4977">
    <property type="taxonomic scope" value="Bacteria"/>
</dbReference>
<keyword evidence="3" id="KW-1185">Reference proteome</keyword>
<gene>
    <name evidence="2" type="ordered locus">Svir_07870</name>
</gene>
<name>C7MWJ0_SACVD</name>
<dbReference type="InterPro" id="IPR018060">
    <property type="entry name" value="HTH_AraC"/>
</dbReference>
<dbReference type="AlphaFoldDB" id="C7MWJ0"/>
<proteinExistence type="predicted"/>
<evidence type="ECO:0000313" key="3">
    <source>
        <dbReference type="Proteomes" id="UP000000841"/>
    </source>
</evidence>
<dbReference type="HOGENOM" id="CLU_1702984_0_0_11"/>